<dbReference type="Proteomes" id="UP000324209">
    <property type="component" value="Chromosome"/>
</dbReference>
<dbReference type="NCBIfam" id="TIGR02122">
    <property type="entry name" value="TRAP_TAXI"/>
    <property type="match status" value="1"/>
</dbReference>
<evidence type="ECO:0000313" key="2">
    <source>
        <dbReference type="EMBL" id="QEN09647.1"/>
    </source>
</evidence>
<dbReference type="AlphaFoldDB" id="A0A5C1QQ62"/>
<accession>A0A5C1QQ62</accession>
<dbReference type="SUPFAM" id="SSF53850">
    <property type="entry name" value="Periplasmic binding protein-like II"/>
    <property type="match status" value="1"/>
</dbReference>
<keyword evidence="1" id="KW-0732">Signal</keyword>
<dbReference type="Gene3D" id="3.40.190.10">
    <property type="entry name" value="Periplasmic binding protein-like II"/>
    <property type="match status" value="2"/>
</dbReference>
<organism evidence="2 3">
    <name type="scientific">Oceanispirochaeta crateris</name>
    <dbReference type="NCBI Taxonomy" id="2518645"/>
    <lineage>
        <taxon>Bacteria</taxon>
        <taxon>Pseudomonadati</taxon>
        <taxon>Spirochaetota</taxon>
        <taxon>Spirochaetia</taxon>
        <taxon>Spirochaetales</taxon>
        <taxon>Spirochaetaceae</taxon>
        <taxon>Oceanispirochaeta</taxon>
    </lineage>
</organism>
<dbReference type="CDD" id="cd13520">
    <property type="entry name" value="PBP2_TAXI_TRAP"/>
    <property type="match status" value="1"/>
</dbReference>
<dbReference type="KEGG" id="ock:EXM22_17260"/>
<feature type="chain" id="PRO_5022848365" evidence="1">
    <location>
        <begin position="20"/>
        <end position="328"/>
    </location>
</feature>
<keyword evidence="3" id="KW-1185">Reference proteome</keyword>
<name>A0A5C1QQ62_9SPIO</name>
<dbReference type="EMBL" id="CP036150">
    <property type="protein sequence ID" value="QEN09647.1"/>
    <property type="molecule type" value="Genomic_DNA"/>
</dbReference>
<reference evidence="2 3" key="1">
    <citation type="submission" date="2019-02" db="EMBL/GenBank/DDBJ databases">
        <title>Complete Genome Sequence and Methylome Analysis of free living Spirochaetas.</title>
        <authorList>
            <person name="Fomenkov A."/>
            <person name="Dubinina G."/>
            <person name="Leshcheva N."/>
            <person name="Mikheeva N."/>
            <person name="Grabovich M."/>
            <person name="Vincze T."/>
            <person name="Roberts R.J."/>
        </authorList>
    </citation>
    <scope>NUCLEOTIDE SEQUENCE [LARGE SCALE GENOMIC DNA]</scope>
    <source>
        <strain evidence="2 3">K2</strain>
    </source>
</reference>
<dbReference type="OrthoDB" id="9776669at2"/>
<evidence type="ECO:0000313" key="3">
    <source>
        <dbReference type="Proteomes" id="UP000324209"/>
    </source>
</evidence>
<gene>
    <name evidence="2" type="ORF">EXM22_17260</name>
</gene>
<feature type="signal peptide" evidence="1">
    <location>
        <begin position="1"/>
        <end position="19"/>
    </location>
</feature>
<sequence length="328" mass="35350">MRKSIVLVLMIALTGSLWANGQQGSGATGSNQVRHITMGTAGVGGTNYPTGVAMASLWNANIPGVKAVAIATNGSPHNIDLLRTQDADVAVCRSLEAFRAANGMDPYPEKMTWMRSLTGGLFADVFQVVATKSSGITSIADFKGKRIVVGPVGSGGEVDARETLAAYGLTYDDIKPSFVEFSQGIEMLADGLVDGGIIGVALGAAAMQELLLDDKCIILPISDDALSNLKKVNEFYIRRTIPANIYPNQDYTVETVGTPPDIIIVREDMDEELVYQMTKTLYTNIPTIHAVSALLTQFNKDLVLPQDQMLVEYHAGAKRYFVEQGWLK</sequence>
<evidence type="ECO:0000256" key="1">
    <source>
        <dbReference type="SAM" id="SignalP"/>
    </source>
</evidence>
<dbReference type="PANTHER" id="PTHR42941">
    <property type="entry name" value="SLL1037 PROTEIN"/>
    <property type="match status" value="1"/>
</dbReference>
<dbReference type="Pfam" id="PF16868">
    <property type="entry name" value="NMT1_3"/>
    <property type="match status" value="1"/>
</dbReference>
<protein>
    <submittedName>
        <fullName evidence="2">TAXI family TRAP transporter solute-binding subunit</fullName>
    </submittedName>
</protein>
<proteinExistence type="predicted"/>
<dbReference type="PANTHER" id="PTHR42941:SF1">
    <property type="entry name" value="SLL1037 PROTEIN"/>
    <property type="match status" value="1"/>
</dbReference>
<dbReference type="RefSeq" id="WP_149487720.1">
    <property type="nucleotide sequence ID" value="NZ_CP036150.1"/>
</dbReference>
<dbReference type="InterPro" id="IPR011852">
    <property type="entry name" value="TRAP_TAXI"/>
</dbReference>